<comment type="caution">
    <text evidence="2">The sequence shown here is derived from an EMBL/GenBank/DDBJ whole genome shotgun (WGS) entry which is preliminary data.</text>
</comment>
<evidence type="ECO:0000256" key="1">
    <source>
        <dbReference type="SAM" id="MobiDB-lite"/>
    </source>
</evidence>
<dbReference type="AlphaFoldDB" id="A0A4C2A4K2"/>
<gene>
    <name evidence="2" type="ORF">EVAR_51801_1</name>
</gene>
<evidence type="ECO:0000313" key="2">
    <source>
        <dbReference type="EMBL" id="GBP94998.1"/>
    </source>
</evidence>
<dbReference type="Proteomes" id="UP000299102">
    <property type="component" value="Unassembled WGS sequence"/>
</dbReference>
<name>A0A4C2A4K2_EUMVA</name>
<organism evidence="2 3">
    <name type="scientific">Eumeta variegata</name>
    <name type="common">Bagworm moth</name>
    <name type="synonym">Eumeta japonica</name>
    <dbReference type="NCBI Taxonomy" id="151549"/>
    <lineage>
        <taxon>Eukaryota</taxon>
        <taxon>Metazoa</taxon>
        <taxon>Ecdysozoa</taxon>
        <taxon>Arthropoda</taxon>
        <taxon>Hexapoda</taxon>
        <taxon>Insecta</taxon>
        <taxon>Pterygota</taxon>
        <taxon>Neoptera</taxon>
        <taxon>Endopterygota</taxon>
        <taxon>Lepidoptera</taxon>
        <taxon>Glossata</taxon>
        <taxon>Ditrysia</taxon>
        <taxon>Tineoidea</taxon>
        <taxon>Psychidae</taxon>
        <taxon>Oiketicinae</taxon>
        <taxon>Eumeta</taxon>
    </lineage>
</organism>
<sequence length="99" mass="10852">MRLQTGGRQRERRKPLLIKFSGTASDRSRKGSARAVVAARHVGVITLAAFPDAGVDCRLCNCLHSVSSRPREIRPLSTCLSSPARTQTHRLVAPLEIFS</sequence>
<proteinExistence type="predicted"/>
<evidence type="ECO:0000313" key="3">
    <source>
        <dbReference type="Proteomes" id="UP000299102"/>
    </source>
</evidence>
<feature type="region of interest" description="Disordered" evidence="1">
    <location>
        <begin position="1"/>
        <end position="32"/>
    </location>
</feature>
<reference evidence="2 3" key="1">
    <citation type="journal article" date="2019" name="Commun. Biol.">
        <title>The bagworm genome reveals a unique fibroin gene that provides high tensile strength.</title>
        <authorList>
            <person name="Kono N."/>
            <person name="Nakamura H."/>
            <person name="Ohtoshi R."/>
            <person name="Tomita M."/>
            <person name="Numata K."/>
            <person name="Arakawa K."/>
        </authorList>
    </citation>
    <scope>NUCLEOTIDE SEQUENCE [LARGE SCALE GENOMIC DNA]</scope>
</reference>
<keyword evidence="3" id="KW-1185">Reference proteome</keyword>
<protein>
    <submittedName>
        <fullName evidence="2">Uncharacterized protein</fullName>
    </submittedName>
</protein>
<dbReference type="EMBL" id="BGZK01002571">
    <property type="protein sequence ID" value="GBP94998.1"/>
    <property type="molecule type" value="Genomic_DNA"/>
</dbReference>
<accession>A0A4C2A4K2</accession>